<evidence type="ECO:0000313" key="4">
    <source>
        <dbReference type="EMBL" id="KAG0012301.1"/>
    </source>
</evidence>
<keyword evidence="2" id="KW-0812">Transmembrane</keyword>
<dbReference type="CDD" id="cd00519">
    <property type="entry name" value="Lipase_3"/>
    <property type="match status" value="1"/>
</dbReference>
<dbReference type="PANTHER" id="PTHR45856:SF24">
    <property type="entry name" value="FUNGAL LIPASE-LIKE DOMAIN-CONTAINING PROTEIN"/>
    <property type="match status" value="1"/>
</dbReference>
<evidence type="ECO:0000313" key="5">
    <source>
        <dbReference type="Proteomes" id="UP000703661"/>
    </source>
</evidence>
<dbReference type="Pfam" id="PF01764">
    <property type="entry name" value="Lipase_3"/>
    <property type="match status" value="2"/>
</dbReference>
<dbReference type="AlphaFoldDB" id="A0A9P6MSY1"/>
<evidence type="ECO:0000256" key="1">
    <source>
        <dbReference type="SAM" id="MobiDB-lite"/>
    </source>
</evidence>
<dbReference type="Proteomes" id="UP000703661">
    <property type="component" value="Unassembled WGS sequence"/>
</dbReference>
<feature type="domain" description="Fungal lipase-type" evidence="3">
    <location>
        <begin position="290"/>
        <end position="399"/>
    </location>
</feature>
<proteinExistence type="predicted"/>
<dbReference type="InterPro" id="IPR002921">
    <property type="entry name" value="Fungal_lipase-type"/>
</dbReference>
<feature type="transmembrane region" description="Helical" evidence="2">
    <location>
        <begin position="126"/>
        <end position="151"/>
    </location>
</feature>
<gene>
    <name evidence="4" type="ORF">BGZ80_000061</name>
</gene>
<keyword evidence="2" id="KW-0472">Membrane</keyword>
<keyword evidence="5" id="KW-1185">Reference proteome</keyword>
<dbReference type="Gene3D" id="3.40.50.1820">
    <property type="entry name" value="alpha/beta hydrolase"/>
    <property type="match status" value="1"/>
</dbReference>
<evidence type="ECO:0000259" key="3">
    <source>
        <dbReference type="Pfam" id="PF01764"/>
    </source>
</evidence>
<accession>A0A9P6MSY1</accession>
<organism evidence="4 5">
    <name type="scientific">Entomortierella chlamydospora</name>
    <dbReference type="NCBI Taxonomy" id="101097"/>
    <lineage>
        <taxon>Eukaryota</taxon>
        <taxon>Fungi</taxon>
        <taxon>Fungi incertae sedis</taxon>
        <taxon>Mucoromycota</taxon>
        <taxon>Mortierellomycotina</taxon>
        <taxon>Mortierellomycetes</taxon>
        <taxon>Mortierellales</taxon>
        <taxon>Mortierellaceae</taxon>
        <taxon>Entomortierella</taxon>
    </lineage>
</organism>
<keyword evidence="2" id="KW-1133">Transmembrane helix</keyword>
<dbReference type="GO" id="GO:0006629">
    <property type="term" value="P:lipid metabolic process"/>
    <property type="evidence" value="ECO:0007669"/>
    <property type="project" value="InterPro"/>
</dbReference>
<feature type="region of interest" description="Disordered" evidence="1">
    <location>
        <begin position="27"/>
        <end position="46"/>
    </location>
</feature>
<comment type="caution">
    <text evidence="4">The sequence shown here is derived from an EMBL/GenBank/DDBJ whole genome shotgun (WGS) entry which is preliminary data.</text>
</comment>
<dbReference type="PANTHER" id="PTHR45856">
    <property type="entry name" value="ALPHA/BETA-HYDROLASES SUPERFAMILY PROTEIN"/>
    <property type="match status" value="1"/>
</dbReference>
<feature type="compositionally biased region" description="Basic and acidic residues" evidence="1">
    <location>
        <begin position="31"/>
        <end position="40"/>
    </location>
</feature>
<dbReference type="EMBL" id="JAAAID010001005">
    <property type="protein sequence ID" value="KAG0012301.1"/>
    <property type="molecule type" value="Genomic_DNA"/>
</dbReference>
<reference evidence="4" key="1">
    <citation type="journal article" date="2020" name="Fungal Divers.">
        <title>Resolving the Mortierellaceae phylogeny through synthesis of multi-gene phylogenetics and phylogenomics.</title>
        <authorList>
            <person name="Vandepol N."/>
            <person name="Liber J."/>
            <person name="Desiro A."/>
            <person name="Na H."/>
            <person name="Kennedy M."/>
            <person name="Barry K."/>
            <person name="Grigoriev I.V."/>
            <person name="Miller A.N."/>
            <person name="O'Donnell K."/>
            <person name="Stajich J.E."/>
            <person name="Bonito G."/>
        </authorList>
    </citation>
    <scope>NUCLEOTIDE SEQUENCE</scope>
    <source>
        <strain evidence="4">NRRL 2769</strain>
    </source>
</reference>
<sequence length="716" mass="80769">MTNAGEDPTAARAHRHGAFHLGLFSSKSRKLKQEQREQSAPKRYPFSHRYLDEFKVLKGYEKPSEEKPKPEAVGGRKPSMGVFKKPIEIQSTTFIGFISDGVALYISNLLHPSMIPGRDMVSRMYAMLVLPVLIIAMAIVQWGIGLLVILVNNTRIGAYYYGIFFNDQIALFDETDFVDPEGNDEALRQLASRKQRPKTHFSYHIANLLLIMSSMVYSRDEKKVAKASKMLLDIRNQAERDEASRLLRESEQSIDEDARREFGMRFMGISELKTLGGPYAGLFYNDDSIVLVYKGTSVLSFNEYLLDVTIQRVDASEYLYGEVHKGFYESLFPDPYPLNWYEDMTYDKTNPFKTIMQTIFETAKIGKQKTGKPVNLWITGHSLGGALAALTMARLQMTMKDTDPLLREDLNRSAKGLPGRKTVLQEMLARFSDDPDLLVLRDCYSVASPKVGDSTFAEEFGRNQALFCSESPYRSVYWRIVADKDVVPRLPPGCSVDPNEPGFHMTPCNVCLKSKSWLADEQDEDSKPSTVHKLTTLYSKYQKNPPKHLHTLLDYQHVGQLVEIFNAPKIPVVQPSTFEADLSHGVLRKKKEFYGFMSELAEIATSSPTPTTNGDANARQDRDQAVRQIADDIAKARALYDIDEMSRLRQPGILESAALMIPSLLSHAPAAYQRNLVRGRFHFTSFPGEEFEGRVGKWLDESAGGAVGNGVLRREE</sequence>
<dbReference type="SUPFAM" id="SSF53474">
    <property type="entry name" value="alpha/beta-Hydrolases"/>
    <property type="match status" value="1"/>
</dbReference>
<feature type="domain" description="Fungal lipase-type" evidence="3">
    <location>
        <begin position="442"/>
        <end position="492"/>
    </location>
</feature>
<evidence type="ECO:0000256" key="2">
    <source>
        <dbReference type="SAM" id="Phobius"/>
    </source>
</evidence>
<dbReference type="OrthoDB" id="426718at2759"/>
<name>A0A9P6MSY1_9FUNG</name>
<protein>
    <recommendedName>
        <fullName evidence="3">Fungal lipase-type domain-containing protein</fullName>
    </recommendedName>
</protein>
<dbReference type="InterPro" id="IPR029058">
    <property type="entry name" value="AB_hydrolase_fold"/>
</dbReference>
<dbReference type="InterPro" id="IPR051218">
    <property type="entry name" value="Sec_MonoDiacylglyc_Lipase"/>
</dbReference>